<evidence type="ECO:0000256" key="5">
    <source>
        <dbReference type="ARBA" id="ARBA00004496"/>
    </source>
</evidence>
<evidence type="ECO:0000256" key="14">
    <source>
        <dbReference type="PIRSR" id="PIRSR605511-1"/>
    </source>
</evidence>
<evidence type="ECO:0000313" key="17">
    <source>
        <dbReference type="EMBL" id="BCN86349.1"/>
    </source>
</evidence>
<dbReference type="PRINTS" id="PR01791">
    <property type="entry name" value="REGUCALCIN"/>
</dbReference>
<evidence type="ECO:0000256" key="7">
    <source>
        <dbReference type="ARBA" id="ARBA00013227"/>
    </source>
</evidence>
<dbReference type="GO" id="GO:0004341">
    <property type="term" value="F:gluconolactonase activity"/>
    <property type="evidence" value="ECO:0007669"/>
    <property type="project" value="UniProtKB-EC"/>
</dbReference>
<dbReference type="EC" id="3.1.1.17" evidence="7"/>
<dbReference type="SUPFAM" id="SSF63829">
    <property type="entry name" value="Calcium-dependent phosphotriesterase"/>
    <property type="match status" value="1"/>
</dbReference>
<comment type="cofactor">
    <cofactor evidence="3">
        <name>Mn(2+)</name>
        <dbReference type="ChEBI" id="CHEBI:29035"/>
    </cofactor>
</comment>
<evidence type="ECO:0000256" key="6">
    <source>
        <dbReference type="ARBA" id="ARBA00008853"/>
    </source>
</evidence>
<feature type="binding site" evidence="15">
    <location>
        <position position="131"/>
    </location>
    <ligand>
        <name>substrate</name>
    </ligand>
</feature>
<organism evidence="17">
    <name type="scientific">Physcomitrium patens</name>
    <name type="common">Spreading-leaved earth moss</name>
    <name type="synonym">Physcomitrella patens</name>
    <dbReference type="NCBI Taxonomy" id="3218"/>
    <lineage>
        <taxon>Eukaryota</taxon>
        <taxon>Viridiplantae</taxon>
        <taxon>Streptophyta</taxon>
        <taxon>Embryophyta</taxon>
        <taxon>Bryophyta</taxon>
        <taxon>Bryophytina</taxon>
        <taxon>Bryopsida</taxon>
        <taxon>Funariidae</taxon>
        <taxon>Funariales</taxon>
        <taxon>Funariaceae</taxon>
        <taxon>Physcomitrium</taxon>
    </lineage>
</organism>
<dbReference type="InterPro" id="IPR011042">
    <property type="entry name" value="6-blade_b-propeller_TolB-like"/>
</dbReference>
<evidence type="ECO:0000256" key="8">
    <source>
        <dbReference type="ARBA" id="ARBA00016808"/>
    </source>
</evidence>
<evidence type="ECO:0000256" key="1">
    <source>
        <dbReference type="ARBA" id="ARBA00001589"/>
    </source>
</evidence>
<evidence type="ECO:0000256" key="9">
    <source>
        <dbReference type="ARBA" id="ARBA00022490"/>
    </source>
</evidence>
<keyword evidence="10 15" id="KW-0479">Metal-binding</keyword>
<comment type="cofactor">
    <cofactor evidence="15">
        <name>Zn(2+)</name>
        <dbReference type="ChEBI" id="CHEBI:29105"/>
    </cofactor>
    <text evidence="15">Binds 1 divalent metal cation per subunit.</text>
</comment>
<sequence>MAKVQLVLDSHCRLGESPVSYTSGGIHFVDIEGCRIHSFDTVANRHVRDVETGGRLVGHIVASASPALPGYDLIASLETSLVPVNFEGGDCNSSPIATIPELHLDPATKIRFNDGKVDFQGRLWVGSMAMDASRNVNNATKGHLYCLQRATPLKDTPDASPLYELVDKLDQVGISNGTEWYGDHMYYIDSLKFVTKQEVSVFDFDAIEGSLSNRRSIAQIPKTRGVPDGMTLDADGKIWAALYGGGAIVQIDPETQIELMTIQMPVLCPTSMAFGGKDLSELYVTSGARGEEQKGGNSEHRGGLFKVCIPGVKGLSFSRAFTA</sequence>
<keyword evidence="12" id="KW-0106">Calcium</keyword>
<gene>
    <name evidence="17" type="primary">ALase1</name>
</gene>
<evidence type="ECO:0000256" key="11">
    <source>
        <dbReference type="ARBA" id="ARBA00022801"/>
    </source>
</evidence>
<dbReference type="GO" id="GO:0005509">
    <property type="term" value="F:calcium ion binding"/>
    <property type="evidence" value="ECO:0007669"/>
    <property type="project" value="InterPro"/>
</dbReference>
<evidence type="ECO:0000256" key="13">
    <source>
        <dbReference type="ARBA" id="ARBA00032464"/>
    </source>
</evidence>
<dbReference type="InterPro" id="IPR005511">
    <property type="entry name" value="SMP-30"/>
</dbReference>
<dbReference type="EMBL" id="LC594553">
    <property type="protein sequence ID" value="BCN86349.1"/>
    <property type="molecule type" value="mRNA"/>
</dbReference>
<dbReference type="Pfam" id="PF08450">
    <property type="entry name" value="SGL"/>
    <property type="match status" value="1"/>
</dbReference>
<feature type="active site" description="Proton donor/acceptor" evidence="14">
    <location>
        <position position="228"/>
    </location>
</feature>
<name>A0A8D5RQ06_PHYPA</name>
<evidence type="ECO:0000256" key="3">
    <source>
        <dbReference type="ARBA" id="ARBA00001936"/>
    </source>
</evidence>
<dbReference type="InterPro" id="IPR008367">
    <property type="entry name" value="Regucalcin"/>
</dbReference>
<dbReference type="GO" id="GO:0030234">
    <property type="term" value="F:enzyme regulator activity"/>
    <property type="evidence" value="ECO:0007669"/>
    <property type="project" value="InterPro"/>
</dbReference>
<keyword evidence="11" id="KW-0378">Hydrolase</keyword>
<comment type="subcellular location">
    <subcellularLocation>
        <location evidence="5">Cytoplasm</location>
    </subcellularLocation>
</comment>
<feature type="binding site" evidence="15">
    <location>
        <position position="16"/>
    </location>
    <ligand>
        <name>a divalent metal cation</name>
        <dbReference type="ChEBI" id="CHEBI:60240"/>
    </ligand>
</feature>
<dbReference type="PANTHER" id="PTHR10907:SF47">
    <property type="entry name" value="REGUCALCIN"/>
    <property type="match status" value="1"/>
</dbReference>
<dbReference type="InterPro" id="IPR013658">
    <property type="entry name" value="SGL"/>
</dbReference>
<dbReference type="PRINTS" id="PR01790">
    <property type="entry name" value="SMP30FAMILY"/>
</dbReference>
<keyword evidence="15" id="KW-0862">Zinc</keyword>
<evidence type="ECO:0000256" key="15">
    <source>
        <dbReference type="PIRSR" id="PIRSR605511-2"/>
    </source>
</evidence>
<feature type="binding site" evidence="15">
    <location>
        <position position="228"/>
    </location>
    <ligand>
        <name>a divalent metal cation</name>
        <dbReference type="ChEBI" id="CHEBI:60240"/>
    </ligand>
</feature>
<evidence type="ECO:0000256" key="12">
    <source>
        <dbReference type="ARBA" id="ARBA00022837"/>
    </source>
</evidence>
<comment type="catalytic activity">
    <reaction evidence="1">
        <text>D-glucono-1,5-lactone + H2O = D-gluconate + H(+)</text>
        <dbReference type="Rhea" id="RHEA:10440"/>
        <dbReference type="ChEBI" id="CHEBI:15377"/>
        <dbReference type="ChEBI" id="CHEBI:15378"/>
        <dbReference type="ChEBI" id="CHEBI:16217"/>
        <dbReference type="ChEBI" id="CHEBI:18391"/>
        <dbReference type="EC" id="3.1.1.17"/>
    </reaction>
</comment>
<dbReference type="Gene3D" id="2.120.10.30">
    <property type="entry name" value="TolB, C-terminal domain"/>
    <property type="match status" value="1"/>
</dbReference>
<evidence type="ECO:0000256" key="2">
    <source>
        <dbReference type="ARBA" id="ARBA00001913"/>
    </source>
</evidence>
<reference evidence="17" key="1">
    <citation type="submission" date="2020-11" db="EMBL/GenBank/DDBJ databases">
        <title>Functional evaluation of two possible ascorbate biosynthesis pathways in the moss Physcomitrella patens.</title>
        <authorList>
            <person name="Ishikawa T."/>
            <person name="Sodeyama T."/>
            <person name="Nishikawa H."/>
            <person name="Harai K."/>
            <person name="Takeshima D."/>
            <person name="Sawa Y."/>
            <person name="Maruta T."/>
        </authorList>
    </citation>
    <scope>NUCLEOTIDE SEQUENCE</scope>
    <source>
        <tissue evidence="17">Protonema</tissue>
    </source>
</reference>
<keyword evidence="9" id="KW-0963">Cytoplasm</keyword>
<dbReference type="GO" id="GO:0005737">
    <property type="term" value="C:cytoplasm"/>
    <property type="evidence" value="ECO:0007669"/>
    <property type="project" value="UniProtKB-SubCell"/>
</dbReference>
<feature type="binding site" evidence="15">
    <location>
        <position position="176"/>
    </location>
    <ligand>
        <name>a divalent metal cation</name>
        <dbReference type="ChEBI" id="CHEBI:60240"/>
    </ligand>
</feature>
<comment type="similarity">
    <text evidence="6">Belongs to the SMP-30/CGR1 family.</text>
</comment>
<feature type="binding site" evidence="15">
    <location>
        <position position="113"/>
    </location>
    <ligand>
        <name>substrate</name>
    </ligand>
</feature>
<feature type="domain" description="SMP-30/Gluconolactonase/LRE-like region" evidence="16">
    <location>
        <begin position="14"/>
        <end position="287"/>
    </location>
</feature>
<dbReference type="FunFam" id="2.120.10.30:FF:000308">
    <property type="entry name" value="Predicted protein"/>
    <property type="match status" value="1"/>
</dbReference>
<dbReference type="PANTHER" id="PTHR10907">
    <property type="entry name" value="REGUCALCIN"/>
    <property type="match status" value="1"/>
</dbReference>
<evidence type="ECO:0000256" key="4">
    <source>
        <dbReference type="ARBA" id="ARBA00001946"/>
    </source>
</evidence>
<evidence type="ECO:0000259" key="16">
    <source>
        <dbReference type="Pfam" id="PF08450"/>
    </source>
</evidence>
<comment type="cofactor">
    <cofactor evidence="4">
        <name>Mg(2+)</name>
        <dbReference type="ChEBI" id="CHEBI:18420"/>
    </cofactor>
</comment>
<proteinExistence type="evidence at transcript level"/>
<comment type="cofactor">
    <cofactor evidence="2">
        <name>Ca(2+)</name>
        <dbReference type="ChEBI" id="CHEBI:29108"/>
    </cofactor>
</comment>
<accession>A0A8D5RQ06</accession>
<dbReference type="AlphaFoldDB" id="A0A8D5RQ06"/>
<evidence type="ECO:0000256" key="10">
    <source>
        <dbReference type="ARBA" id="ARBA00022723"/>
    </source>
</evidence>
<feature type="binding site" evidence="15">
    <location>
        <position position="111"/>
    </location>
    <ligand>
        <name>substrate</name>
    </ligand>
</feature>
<protein>
    <recommendedName>
        <fullName evidence="8">Regucalcin</fullName>
        <ecNumber evidence="7">3.1.1.17</ecNumber>
    </recommendedName>
    <alternativeName>
        <fullName evidence="13">Gluconolactonase</fullName>
    </alternativeName>
</protein>